<gene>
    <name evidence="1" type="ORF">BKD89_04480</name>
</gene>
<reference evidence="1 2" key="1">
    <citation type="submission" date="2016-10" db="EMBL/GenBank/DDBJ databases">
        <title>Complete genome of the TMA-utilizing, human hosted archaeon Methanomethylophilus alvus Gen. nov, sp. nov., strain Mx-05, derived from a pure culture.</title>
        <authorList>
            <person name="Brugere J.-F."/>
            <person name="Ben Hania W."/>
            <person name="Chaudhary P.P."/>
            <person name="Gaci N."/>
            <person name="Borrel G."/>
            <person name="Cao Van Tuat L."/>
            <person name="Fardeau M.-L."/>
            <person name="Harris H.M.B."/>
            <person name="O'Toole P.W."/>
            <person name="Ollivier B."/>
        </authorList>
    </citation>
    <scope>NUCLEOTIDE SEQUENCE [LARGE SCALE GENOMIC DNA]</scope>
    <source>
        <strain evidence="1 2">Mx-05</strain>
    </source>
</reference>
<evidence type="ECO:0000313" key="1">
    <source>
        <dbReference type="EMBL" id="AYQ55059.1"/>
    </source>
</evidence>
<organism evidence="1 2">
    <name type="scientific">Methanomethylophilus alvi</name>
    <dbReference type="NCBI Taxonomy" id="1291540"/>
    <lineage>
        <taxon>Archaea</taxon>
        <taxon>Methanobacteriati</taxon>
        <taxon>Thermoplasmatota</taxon>
        <taxon>Thermoplasmata</taxon>
        <taxon>Methanomassiliicoccales</taxon>
        <taxon>Methanomethylophilaceae</taxon>
        <taxon>Methanomethylophilus</taxon>
    </lineage>
</organism>
<proteinExistence type="predicted"/>
<dbReference type="EMBL" id="CP017686">
    <property type="protein sequence ID" value="AYQ55059.1"/>
    <property type="molecule type" value="Genomic_DNA"/>
</dbReference>
<name>A0A3G3IH47_9ARCH</name>
<dbReference type="OMA" id="MPTYNKL"/>
<dbReference type="AlphaFoldDB" id="A0A3G3IH47"/>
<dbReference type="RefSeq" id="WP_015504799.1">
    <property type="nucleotide sequence ID" value="NZ_CAYAZF010000002.1"/>
</dbReference>
<sequence length="109" mass="12581">MTGYDKLVRDRIPEIIIGNGGTCRTETVAGEDLFGYLDRKLDEETEEFRESRDPEELADVMEVLFGLASYLGVTERELMGIRDRKRKERGGFEKGIVLKESRYRPPHDL</sequence>
<dbReference type="InterPro" id="IPR038735">
    <property type="entry name" value="MSMEG_1276-like_NTP-PPase_dom"/>
</dbReference>
<dbReference type="Proteomes" id="UP000273278">
    <property type="component" value="Chromosome"/>
</dbReference>
<keyword evidence="1" id="KW-0378">Hydrolase</keyword>
<evidence type="ECO:0000313" key="2">
    <source>
        <dbReference type="Proteomes" id="UP000273278"/>
    </source>
</evidence>
<dbReference type="CDD" id="cd11532">
    <property type="entry name" value="NTP-PPase_COG4997"/>
    <property type="match status" value="1"/>
</dbReference>
<protein>
    <submittedName>
        <fullName evidence="1">Phosphoribosyl-ATP pyrophosphohydrolase</fullName>
    </submittedName>
</protein>
<dbReference type="GeneID" id="41321697"/>
<dbReference type="GO" id="GO:0016787">
    <property type="term" value="F:hydrolase activity"/>
    <property type="evidence" value="ECO:0007669"/>
    <property type="project" value="UniProtKB-KW"/>
</dbReference>
<accession>A0A3G3IH47</accession>